<evidence type="ECO:0000259" key="2">
    <source>
        <dbReference type="Pfam" id="PF11141"/>
    </source>
</evidence>
<evidence type="ECO:0000313" key="3">
    <source>
        <dbReference type="EMBL" id="MCC2617541.1"/>
    </source>
</evidence>
<dbReference type="Proteomes" id="UP001520878">
    <property type="component" value="Unassembled WGS sequence"/>
</dbReference>
<dbReference type="EMBL" id="JAJEWP010000005">
    <property type="protein sequence ID" value="MCC2617541.1"/>
    <property type="molecule type" value="Genomic_DNA"/>
</dbReference>
<evidence type="ECO:0000313" key="4">
    <source>
        <dbReference type="Proteomes" id="UP001520878"/>
    </source>
</evidence>
<dbReference type="Pfam" id="PF11141">
    <property type="entry name" value="DUF2914"/>
    <property type="match status" value="1"/>
</dbReference>
<accession>A0ABS8GBT5</accession>
<name>A0ABS8GBT5_9ALTE</name>
<reference evidence="3 4" key="1">
    <citation type="submission" date="2021-10" db="EMBL/GenBank/DDBJ databases">
        <title>Draft genome of Aestuariibacter halophilus JC2043.</title>
        <authorList>
            <person name="Emsley S.A."/>
            <person name="Pfannmuller K.M."/>
            <person name="Ushijima B."/>
            <person name="Saw J.H."/>
            <person name="Videau P."/>
        </authorList>
    </citation>
    <scope>NUCLEOTIDE SEQUENCE [LARGE SCALE GENOMIC DNA]</scope>
    <source>
        <strain evidence="3 4">JC2043</strain>
    </source>
</reference>
<dbReference type="RefSeq" id="WP_229161787.1">
    <property type="nucleotide sequence ID" value="NZ_JAJEWP010000005.1"/>
</dbReference>
<proteinExistence type="predicted"/>
<sequence>MFTRLVILVGLLLCTAVNAQVARFQLTTGIAQREPVDDLGSTAVIPAEGITTLYFFTAVDNMAGKTLIHRWLYKGQEMASVALPIRSNHWRTYSSKRIMSDWQGEWQIQVWQDDLQITQHTFTLSSDQ</sequence>
<feature type="signal peptide" evidence="1">
    <location>
        <begin position="1"/>
        <end position="19"/>
    </location>
</feature>
<protein>
    <submittedName>
        <fullName evidence="3">DUF2914 domain-containing protein</fullName>
    </submittedName>
</protein>
<dbReference type="InterPro" id="IPR022606">
    <property type="entry name" value="DUF2914"/>
</dbReference>
<organism evidence="3 4">
    <name type="scientific">Fluctibacter halophilus</name>
    <dbReference type="NCBI Taxonomy" id="226011"/>
    <lineage>
        <taxon>Bacteria</taxon>
        <taxon>Pseudomonadati</taxon>
        <taxon>Pseudomonadota</taxon>
        <taxon>Gammaproteobacteria</taxon>
        <taxon>Alteromonadales</taxon>
        <taxon>Alteromonadaceae</taxon>
        <taxon>Fluctibacter</taxon>
    </lineage>
</organism>
<evidence type="ECO:0000256" key="1">
    <source>
        <dbReference type="SAM" id="SignalP"/>
    </source>
</evidence>
<feature type="chain" id="PRO_5045602216" evidence="1">
    <location>
        <begin position="20"/>
        <end position="128"/>
    </location>
</feature>
<keyword evidence="4" id="KW-1185">Reference proteome</keyword>
<comment type="caution">
    <text evidence="3">The sequence shown here is derived from an EMBL/GenBank/DDBJ whole genome shotgun (WGS) entry which is preliminary data.</text>
</comment>
<feature type="domain" description="DUF2914" evidence="2">
    <location>
        <begin position="65"/>
        <end position="122"/>
    </location>
</feature>
<gene>
    <name evidence="3" type="ORF">LJ739_14910</name>
</gene>
<keyword evidence="1" id="KW-0732">Signal</keyword>